<accession>F0WP53</accession>
<reference evidence="1" key="2">
    <citation type="submission" date="2011-02" db="EMBL/GenBank/DDBJ databases">
        <authorList>
            <person name="MacLean D."/>
        </authorList>
    </citation>
    <scope>NUCLEOTIDE SEQUENCE</scope>
</reference>
<protein>
    <submittedName>
        <fullName evidence="1">AlNc14C180G8201 protein</fullName>
    </submittedName>
</protein>
<gene>
    <name evidence="1" type="primary">AlNc14C180G8201</name>
    <name evidence="1" type="ORF">ALNC14_092400</name>
</gene>
<dbReference type="AlphaFoldDB" id="F0WP53"/>
<proteinExistence type="predicted"/>
<evidence type="ECO:0000313" key="1">
    <source>
        <dbReference type="EMBL" id="CCA23097.1"/>
    </source>
</evidence>
<dbReference type="HOGENOM" id="CLU_2163127_0_0_1"/>
<dbReference type="EMBL" id="FR824225">
    <property type="protein sequence ID" value="CCA23097.1"/>
    <property type="molecule type" value="Genomic_DNA"/>
</dbReference>
<name>F0WP53_9STRA</name>
<reference evidence="1" key="1">
    <citation type="journal article" date="2011" name="PLoS Biol.">
        <title>Gene gain and loss during evolution of obligate parasitism in the white rust pathogen of Arabidopsis thaliana.</title>
        <authorList>
            <person name="Kemen E."/>
            <person name="Gardiner A."/>
            <person name="Schultz-Larsen T."/>
            <person name="Kemen A.C."/>
            <person name="Balmuth A.L."/>
            <person name="Robert-Seilaniantz A."/>
            <person name="Bailey K."/>
            <person name="Holub E."/>
            <person name="Studholme D.J."/>
            <person name="Maclean D."/>
            <person name="Jones J.D."/>
        </authorList>
    </citation>
    <scope>NUCLEOTIDE SEQUENCE</scope>
</reference>
<organism evidence="1">
    <name type="scientific">Albugo laibachii Nc14</name>
    <dbReference type="NCBI Taxonomy" id="890382"/>
    <lineage>
        <taxon>Eukaryota</taxon>
        <taxon>Sar</taxon>
        <taxon>Stramenopiles</taxon>
        <taxon>Oomycota</taxon>
        <taxon>Peronosporomycetes</taxon>
        <taxon>Albuginales</taxon>
        <taxon>Albuginaceae</taxon>
        <taxon>Albugo</taxon>
    </lineage>
</organism>
<sequence length="111" mass="12405">MVHPTWSHLSGGRLHSERNMVTLREAGWPLLCCEKKPSGIFSYSTSSIEWILSSQMTQGSHRGGRHLSDSRLKLMQILQVWSQGRGHDFVDGQQLLSSRHVAQSGCDSTSI</sequence>